<dbReference type="Pfam" id="PF01035">
    <property type="entry name" value="DNA_binding_1"/>
    <property type="match status" value="1"/>
</dbReference>
<feature type="domain" description="Methylated-DNA-[protein]-cysteine S-methyltransferase DNA binding" evidence="2">
    <location>
        <begin position="6"/>
        <end position="86"/>
    </location>
</feature>
<dbReference type="Proteomes" id="UP000718571">
    <property type="component" value="Unassembled WGS sequence"/>
</dbReference>
<dbReference type="Gene3D" id="1.10.10.10">
    <property type="entry name" value="Winged helix-like DNA-binding domain superfamily/Winged helix DNA-binding domain"/>
    <property type="match status" value="1"/>
</dbReference>
<reference evidence="3 4" key="1">
    <citation type="submission" date="2020-09" db="EMBL/GenBank/DDBJ databases">
        <title>Genomic characterization of a novel Parvarchaeota family in acid mine drainage sediments.</title>
        <authorList>
            <person name="Luo Z.-H."/>
        </authorList>
    </citation>
    <scope>NUCLEOTIDE SEQUENCE [LARGE SCALE GENOMIC DNA]</scope>
    <source>
        <strain evidence="3">MAS1_bins.189</strain>
    </source>
</reference>
<dbReference type="SUPFAM" id="SSF46767">
    <property type="entry name" value="Methylated DNA-protein cysteine methyltransferase, C-terminal domain"/>
    <property type="match status" value="1"/>
</dbReference>
<comment type="caution">
    <text evidence="3">The sequence shown here is derived from an EMBL/GenBank/DDBJ whole genome shotgun (WGS) entry which is preliminary data.</text>
</comment>
<protein>
    <submittedName>
        <fullName evidence="3">MGMT family protein</fullName>
    </submittedName>
</protein>
<dbReference type="InterPro" id="IPR014048">
    <property type="entry name" value="MethylDNA_cys_MeTrfase_DNA-bd"/>
</dbReference>
<evidence type="ECO:0000313" key="3">
    <source>
        <dbReference type="EMBL" id="MBE5728305.1"/>
    </source>
</evidence>
<evidence type="ECO:0000313" key="4">
    <source>
        <dbReference type="Proteomes" id="UP000718571"/>
    </source>
</evidence>
<accession>A0A8T3UZY3</accession>
<proteinExistence type="predicted"/>
<dbReference type="NCBIfam" id="TIGR00589">
    <property type="entry name" value="ogt"/>
    <property type="match status" value="1"/>
</dbReference>
<dbReference type="CDD" id="cd06445">
    <property type="entry name" value="ATase"/>
    <property type="match status" value="1"/>
</dbReference>
<evidence type="ECO:0000259" key="2">
    <source>
        <dbReference type="Pfam" id="PF01035"/>
    </source>
</evidence>
<organism evidence="3 4">
    <name type="scientific">Candidatus Acidifodinimicrobium mancum</name>
    <dbReference type="NCBI Taxonomy" id="2898728"/>
    <lineage>
        <taxon>Archaea</taxon>
        <taxon>Candidatus Parvarchaeota</taxon>
        <taxon>Candidatus Acidifodinimicrobiaceae</taxon>
        <taxon>Candidatus Acidifodinimicrobium</taxon>
    </lineage>
</organism>
<dbReference type="GO" id="GO:0006281">
    <property type="term" value="P:DNA repair"/>
    <property type="evidence" value="ECO:0007669"/>
    <property type="project" value="InterPro"/>
</dbReference>
<dbReference type="AlphaFoldDB" id="A0A8T3UZY3"/>
<dbReference type="InterPro" id="IPR036217">
    <property type="entry name" value="MethylDNA_cys_MeTrfase_DNAb"/>
</dbReference>
<dbReference type="GO" id="GO:0003824">
    <property type="term" value="F:catalytic activity"/>
    <property type="evidence" value="ECO:0007669"/>
    <property type="project" value="InterPro"/>
</dbReference>
<keyword evidence="1" id="KW-0227">DNA damage</keyword>
<dbReference type="PANTHER" id="PTHR10815:SF13">
    <property type="entry name" value="METHYLATED-DNA--PROTEIN-CYSTEINE METHYLTRANSFERASE"/>
    <property type="match status" value="1"/>
</dbReference>
<dbReference type="InterPro" id="IPR036388">
    <property type="entry name" value="WH-like_DNA-bd_sf"/>
</dbReference>
<name>A0A8T3UZY3_9ARCH</name>
<dbReference type="PANTHER" id="PTHR10815">
    <property type="entry name" value="METHYLATED-DNA--PROTEIN-CYSTEINE METHYLTRANSFERASE"/>
    <property type="match status" value="1"/>
</dbReference>
<evidence type="ECO:0000256" key="1">
    <source>
        <dbReference type="ARBA" id="ARBA00022763"/>
    </source>
</evidence>
<dbReference type="EMBL" id="JADFAR010000005">
    <property type="protein sequence ID" value="MBE5728305.1"/>
    <property type="molecule type" value="Genomic_DNA"/>
</dbReference>
<gene>
    <name evidence="3" type="ORF">IHE51_00385</name>
</gene>
<sequence length="105" mass="12091">MDEKIRMKVLKALRRIPHGKVTTYKHLAEIVGTSPRAVGKILSTNDEPDYYPCYKVIRSDGRVGGYTINNRNNRETESEKIRRLRKDGINVKDGLVQSDFIVKMK</sequence>